<feature type="domain" description="SHSP" evidence="4">
    <location>
        <begin position="20"/>
        <end position="132"/>
    </location>
</feature>
<dbReference type="EMBL" id="JACHLZ010000001">
    <property type="protein sequence ID" value="MBB5832807.1"/>
    <property type="molecule type" value="Genomic_DNA"/>
</dbReference>
<dbReference type="Pfam" id="PF00011">
    <property type="entry name" value="HSP20"/>
    <property type="match status" value="1"/>
</dbReference>
<keyword evidence="6" id="KW-1185">Reference proteome</keyword>
<proteinExistence type="inferred from homology"/>
<evidence type="ECO:0000256" key="1">
    <source>
        <dbReference type="PROSITE-ProRule" id="PRU00285"/>
    </source>
</evidence>
<feature type="compositionally biased region" description="Low complexity" evidence="3">
    <location>
        <begin position="145"/>
        <end position="162"/>
    </location>
</feature>
<dbReference type="Proteomes" id="UP000588158">
    <property type="component" value="Unassembled WGS sequence"/>
</dbReference>
<reference evidence="5 6" key="1">
    <citation type="submission" date="2020-08" db="EMBL/GenBank/DDBJ databases">
        <title>Sequencing the genomes of 1000 actinobacteria strains.</title>
        <authorList>
            <person name="Klenk H.-P."/>
        </authorList>
    </citation>
    <scope>NUCLEOTIDE SEQUENCE [LARGE SCALE GENOMIC DNA]</scope>
    <source>
        <strain evidence="5 6">DSM 28796</strain>
    </source>
</reference>
<evidence type="ECO:0000313" key="6">
    <source>
        <dbReference type="Proteomes" id="UP000588158"/>
    </source>
</evidence>
<dbReference type="PROSITE" id="PS01031">
    <property type="entry name" value="SHSP"/>
    <property type="match status" value="1"/>
</dbReference>
<evidence type="ECO:0000313" key="5">
    <source>
        <dbReference type="EMBL" id="MBB5832807.1"/>
    </source>
</evidence>
<comment type="similarity">
    <text evidence="1 2">Belongs to the small heat shock protein (HSP20) family.</text>
</comment>
<evidence type="ECO:0000256" key="3">
    <source>
        <dbReference type="SAM" id="MobiDB-lite"/>
    </source>
</evidence>
<evidence type="ECO:0000256" key="2">
    <source>
        <dbReference type="RuleBase" id="RU003616"/>
    </source>
</evidence>
<accession>A0A841AFU7</accession>
<dbReference type="AlphaFoldDB" id="A0A841AFU7"/>
<dbReference type="InterPro" id="IPR002068">
    <property type="entry name" value="A-crystallin/Hsp20_dom"/>
</dbReference>
<comment type="caution">
    <text evidence="5">The sequence shown here is derived from an EMBL/GenBank/DDBJ whole genome shotgun (WGS) entry which is preliminary data.</text>
</comment>
<feature type="region of interest" description="Disordered" evidence="3">
    <location>
        <begin position="127"/>
        <end position="170"/>
    </location>
</feature>
<gene>
    <name evidence="5" type="ORF">HNR70_002620</name>
</gene>
<protein>
    <submittedName>
        <fullName evidence="5">HSP20 family protein</fullName>
    </submittedName>
</protein>
<dbReference type="CDD" id="cd06464">
    <property type="entry name" value="ACD_sHsps-like"/>
    <property type="match status" value="1"/>
</dbReference>
<dbReference type="SUPFAM" id="SSF49764">
    <property type="entry name" value="HSP20-like chaperones"/>
    <property type="match status" value="1"/>
</dbReference>
<dbReference type="PANTHER" id="PTHR11527">
    <property type="entry name" value="HEAT-SHOCK PROTEIN 20 FAMILY MEMBER"/>
    <property type="match status" value="1"/>
</dbReference>
<evidence type="ECO:0000259" key="4">
    <source>
        <dbReference type="PROSITE" id="PS01031"/>
    </source>
</evidence>
<dbReference type="InterPro" id="IPR031107">
    <property type="entry name" value="Small_HSP"/>
</dbReference>
<organism evidence="5 6">
    <name type="scientific">Brachybacterium aquaticum</name>
    <dbReference type="NCBI Taxonomy" id="1432564"/>
    <lineage>
        <taxon>Bacteria</taxon>
        <taxon>Bacillati</taxon>
        <taxon>Actinomycetota</taxon>
        <taxon>Actinomycetes</taxon>
        <taxon>Micrococcales</taxon>
        <taxon>Dermabacteraceae</taxon>
        <taxon>Brachybacterium</taxon>
    </lineage>
</organism>
<sequence length="170" mass="18341">MARTLSPFHEVDRLFSDLSRTPASVGMPMDLYRDGDSFVAEIDLPGVDPASIDVDVEDRTLTIRAERKATPVEGQRSWLTRERPTGTFARQLTLGNRVALDRIDAGYSDGVLRLTIPVAEEAKPRKIAVTHSDRPVALEGGSATGESVSPEPEGSVESAPESTEAQPVNA</sequence>
<name>A0A841AFU7_9MICO</name>
<dbReference type="InterPro" id="IPR008978">
    <property type="entry name" value="HSP20-like_chaperone"/>
</dbReference>
<dbReference type="Gene3D" id="2.60.40.790">
    <property type="match status" value="1"/>
</dbReference>
<dbReference type="RefSeq" id="WP_184326068.1">
    <property type="nucleotide sequence ID" value="NZ_JACHLZ010000001.1"/>
</dbReference>